<keyword evidence="2" id="KW-0413">Isomerase</keyword>
<feature type="active site" description="Proton acceptor" evidence="3">
    <location>
        <position position="36"/>
    </location>
</feature>
<proteinExistence type="inferred from homology"/>
<dbReference type="Gene3D" id="2.60.120.10">
    <property type="entry name" value="Jelly Rolls"/>
    <property type="match status" value="1"/>
</dbReference>
<comment type="similarity">
    <text evidence="1">Belongs to the dTDP-4-dehydrorhamnose 3,5-epimerase family.</text>
</comment>
<evidence type="ECO:0000313" key="5">
    <source>
        <dbReference type="EMBL" id="AFV71325.1"/>
    </source>
</evidence>
<dbReference type="GO" id="GO:0005829">
    <property type="term" value="C:cytosol"/>
    <property type="evidence" value="ECO:0007669"/>
    <property type="project" value="TreeGrafter"/>
</dbReference>
<protein>
    <submittedName>
        <fullName evidence="5">PyrC12</fullName>
    </submittedName>
</protein>
<reference evidence="5" key="2">
    <citation type="journal article" date="2012" name="J. Am. Chem. Soc.">
        <title>Insights into pyrroindomycin biosynthesis reveal a uniform paradigm for tetramate/tetronate formation.</title>
        <authorList>
            <person name="Wu Q."/>
            <person name="Wu Z."/>
            <person name="Qu X."/>
            <person name="Liu W."/>
        </authorList>
    </citation>
    <scope>NUCLEOTIDE SEQUENCE</scope>
    <source>
        <strain evidence="5">NRRL 21084</strain>
    </source>
</reference>
<dbReference type="PANTHER" id="PTHR21047">
    <property type="entry name" value="DTDP-6-DEOXY-D-GLUCOSE-3,5 EPIMERASE"/>
    <property type="match status" value="1"/>
</dbReference>
<feature type="site" description="Participates in a stacking interaction with the thymidine ring of dTDP-4-oxo-6-deoxyglucose" evidence="4">
    <location>
        <position position="112"/>
    </location>
</feature>
<evidence type="ECO:0000256" key="1">
    <source>
        <dbReference type="ARBA" id="ARBA00010154"/>
    </source>
</evidence>
<accession>K7QQB4</accession>
<gene>
    <name evidence="5" type="primary">pyrC12</name>
</gene>
<sequence length="173" mass="19013">MPVENAFFESLIGHPVFPVRQTSHSLSRRDVVRGVHYTATPPGSAKHVYCPRGRSLDVVVDLRVGSPTYGRSDAVVLDALEFRSVYLPVGVGHMTVALEDDTVMAYLWSEAYRAERERAVSALDPELGLPVPERPVLSERDRAAPTLAEARAAGLLPDYAACRAVERTWRVAS</sequence>
<feature type="active site" description="Proton donor" evidence="3">
    <location>
        <position position="106"/>
    </location>
</feature>
<dbReference type="SUPFAM" id="SSF51182">
    <property type="entry name" value="RmlC-like cupins"/>
    <property type="match status" value="1"/>
</dbReference>
<dbReference type="AlphaFoldDB" id="K7QQB4"/>
<reference evidence="5" key="1">
    <citation type="journal article" date="2012" name="Chem. Biol.">
        <title>Quartromicin biosynthesis: two alternative polyketide chains produced by one polyketide synthase assembly line.</title>
        <authorList>
            <person name="He H.Y."/>
            <person name="Pan H.X."/>
            <person name="Wu L.F."/>
            <person name="Zhang B.B."/>
            <person name="Chai H.B."/>
            <person name="Liu W."/>
            <person name="Tang G.L."/>
        </authorList>
    </citation>
    <scope>NUCLEOTIDE SEQUENCE</scope>
    <source>
        <strain evidence="5">NRRL 21084</strain>
    </source>
</reference>
<evidence type="ECO:0000256" key="4">
    <source>
        <dbReference type="PIRSR" id="PIRSR600888-3"/>
    </source>
</evidence>
<dbReference type="GO" id="GO:0008830">
    <property type="term" value="F:dTDP-4-dehydrorhamnose 3,5-epimerase activity"/>
    <property type="evidence" value="ECO:0007669"/>
    <property type="project" value="InterPro"/>
</dbReference>
<dbReference type="GO" id="GO:0000271">
    <property type="term" value="P:polysaccharide biosynthetic process"/>
    <property type="evidence" value="ECO:0007669"/>
    <property type="project" value="TreeGrafter"/>
</dbReference>
<evidence type="ECO:0000256" key="2">
    <source>
        <dbReference type="ARBA" id="ARBA00023235"/>
    </source>
</evidence>
<dbReference type="InterPro" id="IPR011051">
    <property type="entry name" value="RmlC_Cupin_sf"/>
</dbReference>
<organism evidence="5">
    <name type="scientific">Streptomyces rugosporus</name>
    <dbReference type="NCBI Taxonomy" id="295838"/>
    <lineage>
        <taxon>Bacteria</taxon>
        <taxon>Bacillati</taxon>
        <taxon>Actinomycetota</taxon>
        <taxon>Actinomycetes</taxon>
        <taxon>Kitasatosporales</taxon>
        <taxon>Streptomycetaceae</taxon>
        <taxon>Streptomyces</taxon>
    </lineage>
</organism>
<dbReference type="GO" id="GO:0019305">
    <property type="term" value="P:dTDP-rhamnose biosynthetic process"/>
    <property type="evidence" value="ECO:0007669"/>
    <property type="project" value="TreeGrafter"/>
</dbReference>
<evidence type="ECO:0000256" key="3">
    <source>
        <dbReference type="PIRSR" id="PIRSR600888-1"/>
    </source>
</evidence>
<dbReference type="EMBL" id="JX042309">
    <property type="protein sequence ID" value="AFV71325.1"/>
    <property type="molecule type" value="Genomic_DNA"/>
</dbReference>
<dbReference type="PANTHER" id="PTHR21047:SF2">
    <property type="entry name" value="THYMIDINE DIPHOSPHO-4-KETO-RHAMNOSE 3,5-EPIMERASE"/>
    <property type="match status" value="1"/>
</dbReference>
<dbReference type="InterPro" id="IPR014710">
    <property type="entry name" value="RmlC-like_jellyroll"/>
</dbReference>
<dbReference type="Pfam" id="PF00908">
    <property type="entry name" value="dTDP_sugar_isom"/>
    <property type="match status" value="1"/>
</dbReference>
<dbReference type="InterPro" id="IPR000888">
    <property type="entry name" value="RmlC-like"/>
</dbReference>
<name>K7QQB4_STRRG</name>
<dbReference type="CDD" id="cd00438">
    <property type="entry name" value="cupin_RmlC"/>
    <property type="match status" value="1"/>
</dbReference>